<reference evidence="1" key="1">
    <citation type="journal article" date="2015" name="Nature">
        <title>Complex archaea that bridge the gap between prokaryotes and eukaryotes.</title>
        <authorList>
            <person name="Spang A."/>
            <person name="Saw J.H."/>
            <person name="Jorgensen S.L."/>
            <person name="Zaremba-Niedzwiedzka K."/>
            <person name="Martijn J."/>
            <person name="Lind A.E."/>
            <person name="van Eijk R."/>
            <person name="Schleper C."/>
            <person name="Guy L."/>
            <person name="Ettema T.J."/>
        </authorList>
    </citation>
    <scope>NUCLEOTIDE SEQUENCE</scope>
</reference>
<organism evidence="1">
    <name type="scientific">marine sediment metagenome</name>
    <dbReference type="NCBI Taxonomy" id="412755"/>
    <lineage>
        <taxon>unclassified sequences</taxon>
        <taxon>metagenomes</taxon>
        <taxon>ecological metagenomes</taxon>
    </lineage>
</organism>
<accession>A0A0F9G743</accession>
<proteinExistence type="predicted"/>
<comment type="caution">
    <text evidence="1">The sequence shown here is derived from an EMBL/GenBank/DDBJ whole genome shotgun (WGS) entry which is preliminary data.</text>
</comment>
<evidence type="ECO:0000313" key="1">
    <source>
        <dbReference type="EMBL" id="KKL65295.1"/>
    </source>
</evidence>
<protein>
    <submittedName>
        <fullName evidence="1">Uncharacterized protein</fullName>
    </submittedName>
</protein>
<name>A0A0F9G743_9ZZZZ</name>
<sequence>MTQTNENKMDILDLFKDHDCKDLKCVWHEIATTYIKCQNPYCKKTFKIQVK</sequence>
<gene>
    <name evidence="1" type="ORF">LCGC14_2156390</name>
</gene>
<dbReference type="EMBL" id="LAZR01027581">
    <property type="protein sequence ID" value="KKL65295.1"/>
    <property type="molecule type" value="Genomic_DNA"/>
</dbReference>
<dbReference type="AlphaFoldDB" id="A0A0F9G743"/>